<evidence type="ECO:0000256" key="4">
    <source>
        <dbReference type="ARBA" id="ARBA00022679"/>
    </source>
</evidence>
<dbReference type="InParanoid" id="A0A420XTL1"/>
<evidence type="ECO:0000256" key="7">
    <source>
        <dbReference type="ARBA" id="ARBA00022840"/>
    </source>
</evidence>
<accession>A0A420XTL1</accession>
<dbReference type="GO" id="GO:0046983">
    <property type="term" value="F:protein dimerization activity"/>
    <property type="evidence" value="ECO:0007669"/>
    <property type="project" value="InterPro"/>
</dbReference>
<keyword evidence="3" id="KW-0597">Phosphoprotein</keyword>
<dbReference type="Pfam" id="PF02518">
    <property type="entry name" value="HATPase_c"/>
    <property type="match status" value="1"/>
</dbReference>
<evidence type="ECO:0000256" key="3">
    <source>
        <dbReference type="ARBA" id="ARBA00022553"/>
    </source>
</evidence>
<dbReference type="EMBL" id="RBWV01000009">
    <property type="protein sequence ID" value="RKS80081.1"/>
    <property type="molecule type" value="Genomic_DNA"/>
</dbReference>
<feature type="transmembrane region" description="Helical" evidence="9">
    <location>
        <begin position="22"/>
        <end position="41"/>
    </location>
</feature>
<dbReference type="FunCoup" id="A0A420XTL1">
    <property type="interactions" value="1"/>
</dbReference>
<dbReference type="GO" id="GO:0005524">
    <property type="term" value="F:ATP binding"/>
    <property type="evidence" value="ECO:0007669"/>
    <property type="project" value="UniProtKB-KW"/>
</dbReference>
<dbReference type="Pfam" id="PF07730">
    <property type="entry name" value="HisKA_3"/>
    <property type="match status" value="1"/>
</dbReference>
<evidence type="ECO:0000313" key="12">
    <source>
        <dbReference type="Proteomes" id="UP000281955"/>
    </source>
</evidence>
<dbReference type="AlphaFoldDB" id="A0A420XTL1"/>
<evidence type="ECO:0000256" key="2">
    <source>
        <dbReference type="ARBA" id="ARBA00012438"/>
    </source>
</evidence>
<keyword evidence="9" id="KW-0472">Membrane</keyword>
<dbReference type="Gene3D" id="3.30.565.10">
    <property type="entry name" value="Histidine kinase-like ATPase, C-terminal domain"/>
    <property type="match status" value="1"/>
</dbReference>
<evidence type="ECO:0000256" key="1">
    <source>
        <dbReference type="ARBA" id="ARBA00000085"/>
    </source>
</evidence>
<dbReference type="InterPro" id="IPR011712">
    <property type="entry name" value="Sig_transdc_His_kin_sub3_dim/P"/>
</dbReference>
<dbReference type="PANTHER" id="PTHR24421">
    <property type="entry name" value="NITRATE/NITRITE SENSOR PROTEIN NARX-RELATED"/>
    <property type="match status" value="1"/>
</dbReference>
<keyword evidence="6 11" id="KW-0418">Kinase</keyword>
<keyword evidence="7" id="KW-0067">ATP-binding</keyword>
<dbReference type="OrthoDB" id="227596at2"/>
<keyword evidence="5" id="KW-0547">Nucleotide-binding</keyword>
<dbReference type="InterPro" id="IPR036890">
    <property type="entry name" value="HATPase_C_sf"/>
</dbReference>
<dbReference type="PANTHER" id="PTHR24421:SF10">
    <property type="entry name" value="NITRATE_NITRITE SENSOR PROTEIN NARQ"/>
    <property type="match status" value="1"/>
</dbReference>
<keyword evidence="4" id="KW-0808">Transferase</keyword>
<keyword evidence="8" id="KW-0902">Two-component regulatory system</keyword>
<dbReference type="CDD" id="cd16917">
    <property type="entry name" value="HATPase_UhpB-NarQ-NarX-like"/>
    <property type="match status" value="1"/>
</dbReference>
<reference evidence="11 12" key="1">
    <citation type="submission" date="2018-10" db="EMBL/GenBank/DDBJ databases">
        <title>Genomic Encyclopedia of Archaeal and Bacterial Type Strains, Phase II (KMG-II): from individual species to whole genera.</title>
        <authorList>
            <person name="Goeker M."/>
        </authorList>
    </citation>
    <scope>NUCLEOTIDE SEQUENCE [LARGE SCALE GENOMIC DNA]</scope>
    <source>
        <strain evidence="11 12">RP-AC37</strain>
    </source>
</reference>
<evidence type="ECO:0000256" key="9">
    <source>
        <dbReference type="SAM" id="Phobius"/>
    </source>
</evidence>
<dbReference type="GO" id="GO:0000155">
    <property type="term" value="F:phosphorelay sensor kinase activity"/>
    <property type="evidence" value="ECO:0007669"/>
    <property type="project" value="InterPro"/>
</dbReference>
<proteinExistence type="predicted"/>
<dbReference type="GO" id="GO:0016020">
    <property type="term" value="C:membrane"/>
    <property type="evidence" value="ECO:0007669"/>
    <property type="project" value="InterPro"/>
</dbReference>
<protein>
    <recommendedName>
        <fullName evidence="2">histidine kinase</fullName>
        <ecNumber evidence="2">2.7.13.3</ecNumber>
    </recommendedName>
</protein>
<evidence type="ECO:0000313" key="11">
    <source>
        <dbReference type="EMBL" id="RKS80081.1"/>
    </source>
</evidence>
<keyword evidence="9" id="KW-0812">Transmembrane</keyword>
<sequence length="370" mass="39239">MCLVVLGDIGHLMLMGGGGALWGRWQTLAYPLALLLTVWLLRRMPLVTLGVLLLDTLSVAFVFTSTVAPLALFVLVDLALAYVAATCRRSASAVAAGASLFVLTAATSSLTTASSPVEGVTLRHVSPVLSLTVVLAVGLAWLVGNTVRERRLHARTVRDQATLQAVTAERLRIARELHDVVAHSIGVIAIQAGMGSRVFDTQPEEARQALSAIERTSRETLTGLRTTLGTLRRTDDREEPVPRAPAPGLADLDRLVATTADAGVAVELTWDGPPRALPAELDLSAFRIVQEALTNVVRHAGTSCCQVRVVTRPDEVVLEVVDHGRGLTGTGEGYGLVGMRERVELLRGKLEAGPGAEGGFRVLARLPVGA</sequence>
<feature type="transmembrane region" description="Helical" evidence="9">
    <location>
        <begin position="94"/>
        <end position="113"/>
    </location>
</feature>
<gene>
    <name evidence="11" type="ORF">CLV35_0501</name>
</gene>
<dbReference type="InterPro" id="IPR003594">
    <property type="entry name" value="HATPase_dom"/>
</dbReference>
<keyword evidence="9" id="KW-1133">Transmembrane helix</keyword>
<feature type="transmembrane region" description="Helical" evidence="9">
    <location>
        <begin position="125"/>
        <end position="143"/>
    </location>
</feature>
<comment type="catalytic activity">
    <reaction evidence="1">
        <text>ATP + protein L-histidine = ADP + protein N-phospho-L-histidine.</text>
        <dbReference type="EC" id="2.7.13.3"/>
    </reaction>
</comment>
<evidence type="ECO:0000259" key="10">
    <source>
        <dbReference type="SMART" id="SM00387"/>
    </source>
</evidence>
<evidence type="ECO:0000256" key="6">
    <source>
        <dbReference type="ARBA" id="ARBA00022777"/>
    </source>
</evidence>
<keyword evidence="12" id="KW-1185">Reference proteome</keyword>
<dbReference type="Gene3D" id="1.20.5.1930">
    <property type="match status" value="1"/>
</dbReference>
<comment type="caution">
    <text evidence="11">The sequence shown here is derived from an EMBL/GenBank/DDBJ whole genome shotgun (WGS) entry which is preliminary data.</text>
</comment>
<organism evidence="11 12">
    <name type="scientific">Motilibacter peucedani</name>
    <dbReference type="NCBI Taxonomy" id="598650"/>
    <lineage>
        <taxon>Bacteria</taxon>
        <taxon>Bacillati</taxon>
        <taxon>Actinomycetota</taxon>
        <taxon>Actinomycetes</taxon>
        <taxon>Motilibacterales</taxon>
        <taxon>Motilibacteraceae</taxon>
        <taxon>Motilibacter</taxon>
    </lineage>
</organism>
<name>A0A420XTL1_9ACTN</name>
<feature type="transmembrane region" description="Helical" evidence="9">
    <location>
        <begin position="70"/>
        <end position="87"/>
    </location>
</feature>
<dbReference type="SMART" id="SM00387">
    <property type="entry name" value="HATPase_c"/>
    <property type="match status" value="1"/>
</dbReference>
<feature type="domain" description="Histidine kinase/HSP90-like ATPase" evidence="10">
    <location>
        <begin position="280"/>
        <end position="370"/>
    </location>
</feature>
<dbReference type="EC" id="2.7.13.3" evidence="2"/>
<evidence type="ECO:0000256" key="8">
    <source>
        <dbReference type="ARBA" id="ARBA00023012"/>
    </source>
</evidence>
<evidence type="ECO:0000256" key="5">
    <source>
        <dbReference type="ARBA" id="ARBA00022741"/>
    </source>
</evidence>
<dbReference type="SUPFAM" id="SSF55874">
    <property type="entry name" value="ATPase domain of HSP90 chaperone/DNA topoisomerase II/histidine kinase"/>
    <property type="match status" value="1"/>
</dbReference>
<dbReference type="InterPro" id="IPR050482">
    <property type="entry name" value="Sensor_HK_TwoCompSys"/>
</dbReference>
<dbReference type="Proteomes" id="UP000281955">
    <property type="component" value="Unassembled WGS sequence"/>
</dbReference>